<dbReference type="AlphaFoldDB" id="A0A8C4JQX9"/>
<evidence type="ECO:0000256" key="1">
    <source>
        <dbReference type="SAM" id="MobiDB-lite"/>
    </source>
</evidence>
<reference evidence="2" key="1">
    <citation type="submission" date="2025-08" db="UniProtKB">
        <authorList>
            <consortium name="Ensembl"/>
        </authorList>
    </citation>
    <scope>IDENTIFICATION</scope>
</reference>
<dbReference type="Ensembl" id="ENSDNVT00000015593.1">
    <property type="protein sequence ID" value="ENSDNVP00000012945.1"/>
    <property type="gene ID" value="ENSDNVG00000009148.1"/>
</dbReference>
<evidence type="ECO:0000313" key="2">
    <source>
        <dbReference type="Ensembl" id="ENSDNVP00000012945.1"/>
    </source>
</evidence>
<reference evidence="2" key="2">
    <citation type="submission" date="2025-09" db="UniProtKB">
        <authorList>
            <consortium name="Ensembl"/>
        </authorList>
    </citation>
    <scope>IDENTIFICATION</scope>
</reference>
<keyword evidence="3" id="KW-1185">Reference proteome</keyword>
<evidence type="ECO:0000313" key="3">
    <source>
        <dbReference type="Proteomes" id="UP000694423"/>
    </source>
</evidence>
<feature type="compositionally biased region" description="Polar residues" evidence="1">
    <location>
        <begin position="61"/>
        <end position="74"/>
    </location>
</feature>
<organism evidence="2 3">
    <name type="scientific">Dromaius novaehollandiae</name>
    <name type="common">Emu</name>
    <dbReference type="NCBI Taxonomy" id="8790"/>
    <lineage>
        <taxon>Eukaryota</taxon>
        <taxon>Metazoa</taxon>
        <taxon>Chordata</taxon>
        <taxon>Craniata</taxon>
        <taxon>Vertebrata</taxon>
        <taxon>Euteleostomi</taxon>
        <taxon>Archelosauria</taxon>
        <taxon>Archosauria</taxon>
        <taxon>Dinosauria</taxon>
        <taxon>Saurischia</taxon>
        <taxon>Theropoda</taxon>
        <taxon>Coelurosauria</taxon>
        <taxon>Aves</taxon>
        <taxon>Palaeognathae</taxon>
        <taxon>Casuariiformes</taxon>
        <taxon>Dromaiidae</taxon>
        <taxon>Dromaius</taxon>
    </lineage>
</organism>
<proteinExistence type="predicted"/>
<feature type="region of interest" description="Disordered" evidence="1">
    <location>
        <begin position="50"/>
        <end position="74"/>
    </location>
</feature>
<accession>A0A8C4JQX9</accession>
<sequence length="74" mass="8527">SQVRYMKREEERVSEANTLILELSRRLRVGSCQCREDIAHRGLTRLLRHGKQLEDTKEEAGQQSTSESAKLNIS</sequence>
<name>A0A8C4JQX9_DRONO</name>
<protein>
    <submittedName>
        <fullName evidence="2">Uncharacterized protein</fullName>
    </submittedName>
</protein>
<dbReference type="Proteomes" id="UP000694423">
    <property type="component" value="Unplaced"/>
</dbReference>
<feature type="compositionally biased region" description="Basic and acidic residues" evidence="1">
    <location>
        <begin position="51"/>
        <end position="60"/>
    </location>
</feature>